<dbReference type="EMBL" id="WLCI01000005">
    <property type="protein sequence ID" value="MTB94347.1"/>
    <property type="molecule type" value="Genomic_DNA"/>
</dbReference>
<proteinExistence type="predicted"/>
<keyword evidence="4" id="KW-1185">Reference proteome</keyword>
<evidence type="ECO:0000313" key="3">
    <source>
        <dbReference type="EMBL" id="MTB94347.1"/>
    </source>
</evidence>
<feature type="compositionally biased region" description="Acidic residues" evidence="1">
    <location>
        <begin position="133"/>
        <end position="142"/>
    </location>
</feature>
<evidence type="ECO:0000256" key="1">
    <source>
        <dbReference type="SAM" id="MobiDB-lite"/>
    </source>
</evidence>
<gene>
    <name evidence="3" type="ORF">GGQ22_04555</name>
</gene>
<feature type="compositionally biased region" description="Acidic residues" evidence="1">
    <location>
        <begin position="158"/>
        <end position="191"/>
    </location>
</feature>
<keyword evidence="2" id="KW-0732">Signal</keyword>
<feature type="compositionally biased region" description="Basic and acidic residues" evidence="1">
    <location>
        <begin position="197"/>
        <end position="209"/>
    </location>
</feature>
<evidence type="ECO:0000313" key="4">
    <source>
        <dbReference type="Proteomes" id="UP000433406"/>
    </source>
</evidence>
<feature type="compositionally biased region" description="Basic and acidic residues" evidence="1">
    <location>
        <begin position="240"/>
        <end position="251"/>
    </location>
</feature>
<dbReference type="AlphaFoldDB" id="A0A6I3IZ36"/>
<dbReference type="RefSeq" id="WP_154614174.1">
    <property type="nucleotide sequence ID" value="NZ_CP053660.1"/>
</dbReference>
<evidence type="ECO:0000256" key="2">
    <source>
        <dbReference type="SAM" id="SignalP"/>
    </source>
</evidence>
<accession>A0A6I3IZ36</accession>
<feature type="signal peptide" evidence="2">
    <location>
        <begin position="1"/>
        <end position="22"/>
    </location>
</feature>
<dbReference type="SUPFAM" id="SSF48452">
    <property type="entry name" value="TPR-like"/>
    <property type="match status" value="1"/>
</dbReference>
<reference evidence="3 4" key="1">
    <citation type="submission" date="2019-10" db="EMBL/GenBank/DDBJ databases">
        <title>Nocardioides novel species isolated from the excrement of Marmot.</title>
        <authorList>
            <person name="Zhang G."/>
        </authorList>
    </citation>
    <scope>NUCLEOTIDE SEQUENCE [LARGE SCALE GENOMIC DNA]</scope>
    <source>
        <strain evidence="4">zg-579</strain>
    </source>
</reference>
<feature type="compositionally biased region" description="Low complexity" evidence="1">
    <location>
        <begin position="143"/>
        <end position="153"/>
    </location>
</feature>
<name>A0A6I3IZ36_9ACTN</name>
<protein>
    <recommendedName>
        <fullName evidence="5">Tetratricopeptide repeat protein</fullName>
    </recommendedName>
</protein>
<sequence>MCIAVVLAVAAYLGVLVTSAVAGDRAWREGDHAAAERWFRVADRIDVVERWKAPYDVGVAVFSQGRWLEAAELFGRARTDVPQHSLCRVALNEALALEVLGDHLEEADDPAGAKARWARAQQVLAEAQGCSTDEADAADADGESSTSEGAGESRSSDDSEGDSAEEGEDGAEGDSEGESADEGEGDSEGDASADGGSEAHSEGEAKPSEADQLQQAAQRLREKLSGAPRGEAEPQAEASPEDKAAHLEKRGTGAARRRAVEQDNSAPTEGGRSAQPTW</sequence>
<dbReference type="Proteomes" id="UP000433406">
    <property type="component" value="Unassembled WGS sequence"/>
</dbReference>
<comment type="caution">
    <text evidence="3">The sequence shown here is derived from an EMBL/GenBank/DDBJ whole genome shotgun (WGS) entry which is preliminary data.</text>
</comment>
<dbReference type="InterPro" id="IPR011990">
    <property type="entry name" value="TPR-like_helical_dom_sf"/>
</dbReference>
<organism evidence="3 4">
    <name type="scientific">Nocardioides marmotae</name>
    <dbReference type="NCBI Taxonomy" id="2663857"/>
    <lineage>
        <taxon>Bacteria</taxon>
        <taxon>Bacillati</taxon>
        <taxon>Actinomycetota</taxon>
        <taxon>Actinomycetes</taxon>
        <taxon>Propionibacteriales</taxon>
        <taxon>Nocardioidaceae</taxon>
        <taxon>Nocardioides</taxon>
    </lineage>
</organism>
<dbReference type="Gene3D" id="1.25.40.10">
    <property type="entry name" value="Tetratricopeptide repeat domain"/>
    <property type="match status" value="1"/>
</dbReference>
<feature type="chain" id="PRO_5043915917" description="Tetratricopeptide repeat protein" evidence="2">
    <location>
        <begin position="23"/>
        <end position="278"/>
    </location>
</feature>
<evidence type="ECO:0008006" key="5">
    <source>
        <dbReference type="Google" id="ProtNLM"/>
    </source>
</evidence>
<feature type="region of interest" description="Disordered" evidence="1">
    <location>
        <begin position="127"/>
        <end position="278"/>
    </location>
</feature>